<dbReference type="RefSeq" id="WP_345236746.1">
    <property type="nucleotide sequence ID" value="NZ_BAABGZ010000059.1"/>
</dbReference>
<organism evidence="1 2">
    <name type="scientific">Hymenobacter saemangeumensis</name>
    <dbReference type="NCBI Taxonomy" id="1084522"/>
    <lineage>
        <taxon>Bacteria</taxon>
        <taxon>Pseudomonadati</taxon>
        <taxon>Bacteroidota</taxon>
        <taxon>Cytophagia</taxon>
        <taxon>Cytophagales</taxon>
        <taxon>Hymenobacteraceae</taxon>
        <taxon>Hymenobacter</taxon>
    </lineage>
</organism>
<accession>A0ABP8IKZ4</accession>
<evidence type="ECO:0000313" key="2">
    <source>
        <dbReference type="Proteomes" id="UP001501153"/>
    </source>
</evidence>
<dbReference type="EMBL" id="BAABGZ010000059">
    <property type="protein sequence ID" value="GAA4361375.1"/>
    <property type="molecule type" value="Genomic_DNA"/>
</dbReference>
<name>A0ABP8IKZ4_9BACT</name>
<dbReference type="Proteomes" id="UP001501153">
    <property type="component" value="Unassembled WGS sequence"/>
</dbReference>
<gene>
    <name evidence="1" type="ORF">GCM10023185_28430</name>
</gene>
<evidence type="ECO:0008006" key="3">
    <source>
        <dbReference type="Google" id="ProtNLM"/>
    </source>
</evidence>
<evidence type="ECO:0000313" key="1">
    <source>
        <dbReference type="EMBL" id="GAA4361375.1"/>
    </source>
</evidence>
<proteinExistence type="predicted"/>
<keyword evidence="2" id="KW-1185">Reference proteome</keyword>
<sequence length="115" mass="12720">MAKYAFSPPLPQLPARVAISAGVPGSDTAHLQPIIDFLKEQGNTPATGDKFEYNRDGLGVYGFAQPLDIQLLQEHFDFPSSISLSVDGLHDSRHFVRIQHTPNQPARRFSFEASQ</sequence>
<protein>
    <recommendedName>
        <fullName evidence="3">Peptidase S53 activation domain-containing protein</fullName>
    </recommendedName>
</protein>
<comment type="caution">
    <text evidence="1">The sequence shown here is derived from an EMBL/GenBank/DDBJ whole genome shotgun (WGS) entry which is preliminary data.</text>
</comment>
<reference evidence="2" key="1">
    <citation type="journal article" date="2019" name="Int. J. Syst. Evol. Microbiol.">
        <title>The Global Catalogue of Microorganisms (GCM) 10K type strain sequencing project: providing services to taxonomists for standard genome sequencing and annotation.</title>
        <authorList>
            <consortium name="The Broad Institute Genomics Platform"/>
            <consortium name="The Broad Institute Genome Sequencing Center for Infectious Disease"/>
            <person name="Wu L."/>
            <person name="Ma J."/>
        </authorList>
    </citation>
    <scope>NUCLEOTIDE SEQUENCE [LARGE SCALE GENOMIC DNA]</scope>
    <source>
        <strain evidence="2">JCM 17923</strain>
    </source>
</reference>